<name>A0A0N5A8S2_9BILA</name>
<dbReference type="InterPro" id="IPR036179">
    <property type="entry name" value="Ig-like_dom_sf"/>
</dbReference>
<feature type="domain" description="Ig-like" evidence="1">
    <location>
        <begin position="75"/>
        <end position="164"/>
    </location>
</feature>
<dbReference type="InterPro" id="IPR013783">
    <property type="entry name" value="Ig-like_fold"/>
</dbReference>
<evidence type="ECO:0000259" key="1">
    <source>
        <dbReference type="PROSITE" id="PS50835"/>
    </source>
</evidence>
<sequence>MPYAEQIRMFMLSKYRKVMQFFEVEVDTVITSKFLKERSEYDVSSRTASLLRLLGKQWLGESLGIKADGLAVVCQGSDPKLFWCETPGRASDNVNVTFMKLENGLFKDIAPPTDESHFRKIMTYSNQMVRGTLAIDGITKNDAGYYHCKVENGNREGTGHLQVTVIDCPEEVLITIKGLSPTAFVRYRLVDLPIWHTFVFSRQQKQINGVKGVLTCSIHKTGDERSIVSNSVDVTFSDRMPSKNVTCELPYKGRNFELTVNYEFL</sequence>
<evidence type="ECO:0000313" key="2">
    <source>
        <dbReference type="Proteomes" id="UP000046393"/>
    </source>
</evidence>
<dbReference type="SUPFAM" id="SSF48726">
    <property type="entry name" value="Immunoglobulin"/>
    <property type="match status" value="1"/>
</dbReference>
<evidence type="ECO:0000313" key="3">
    <source>
        <dbReference type="WBParaSite" id="SMUV_0000048201-mRNA-1"/>
    </source>
</evidence>
<dbReference type="Gene3D" id="2.60.40.10">
    <property type="entry name" value="Immunoglobulins"/>
    <property type="match status" value="1"/>
</dbReference>
<keyword evidence="2" id="KW-1185">Reference proteome</keyword>
<dbReference type="PROSITE" id="PS50835">
    <property type="entry name" value="IG_LIKE"/>
    <property type="match status" value="1"/>
</dbReference>
<proteinExistence type="predicted"/>
<accession>A0A0N5A8S2</accession>
<dbReference type="Proteomes" id="UP000046393">
    <property type="component" value="Unplaced"/>
</dbReference>
<dbReference type="AlphaFoldDB" id="A0A0N5A8S2"/>
<protein>
    <submittedName>
        <fullName evidence="3">Ig-like domain-containing protein</fullName>
    </submittedName>
</protein>
<dbReference type="WBParaSite" id="SMUV_0000048201-mRNA-1">
    <property type="protein sequence ID" value="SMUV_0000048201-mRNA-1"/>
    <property type="gene ID" value="SMUV_0000048201"/>
</dbReference>
<dbReference type="InterPro" id="IPR007110">
    <property type="entry name" value="Ig-like_dom"/>
</dbReference>
<reference evidence="3" key="1">
    <citation type="submission" date="2017-02" db="UniProtKB">
        <authorList>
            <consortium name="WormBaseParasite"/>
        </authorList>
    </citation>
    <scope>IDENTIFICATION</scope>
</reference>
<organism evidence="2 3">
    <name type="scientific">Syphacia muris</name>
    <dbReference type="NCBI Taxonomy" id="451379"/>
    <lineage>
        <taxon>Eukaryota</taxon>
        <taxon>Metazoa</taxon>
        <taxon>Ecdysozoa</taxon>
        <taxon>Nematoda</taxon>
        <taxon>Chromadorea</taxon>
        <taxon>Rhabditida</taxon>
        <taxon>Spirurina</taxon>
        <taxon>Oxyuridomorpha</taxon>
        <taxon>Oxyuroidea</taxon>
        <taxon>Oxyuridae</taxon>
        <taxon>Syphacia</taxon>
    </lineage>
</organism>